<dbReference type="GO" id="GO:0006508">
    <property type="term" value="P:proteolysis"/>
    <property type="evidence" value="ECO:0007669"/>
    <property type="project" value="UniProtKB-KW"/>
</dbReference>
<evidence type="ECO:0000313" key="9">
    <source>
        <dbReference type="WBParaSite" id="NBR_0001441601-mRNA-1"/>
    </source>
</evidence>
<reference evidence="7 8" key="2">
    <citation type="submission" date="2018-11" db="EMBL/GenBank/DDBJ databases">
        <authorList>
            <consortium name="Pathogen Informatics"/>
        </authorList>
    </citation>
    <scope>NUCLEOTIDE SEQUENCE [LARGE SCALE GENOMIC DNA]</scope>
</reference>
<sequence length="469" mass="51638">MLSRWLWNNTYYKPGGPIFFYTGNEGDIETFVTATGMMWDLAPQFHAAIIFAEHRFYGATQPFGNLSYATISNMGYLTSEQALADYAALLDTPVIAFGGSYGGMLSAWFRMKYPHLITGAWAASAPLLYFRGGGVDQGGFDAVTTRTYVEAGCNRYIVANSWNAILNLSSTDEGREFLNTQFKIDPKSQINSTDDGWNLNYYFREAIEYMAMVDYPYGTGFLMALPGWPVNEACKYMNTPGTNFTDRDLATRMYQASNVYYNSTGTLKYNCIDQSECSEIIMDMCARGGNNDFFWNECGGDSIALLAESCNATFGSFNWNTNVWNIDAVSILYGLSVTGASNIILTQGHLDPWSSGGFKASSAGVSEDRGIYVMEIPGSAHHLDLRTPNTCDPNTVANARYQIVRILECWVNGCTTPRRLTELPVLVAASANAACKDLNNKFPWGQSDSSAADVNALVVVLLLLAGLLF</sequence>
<dbReference type="AlphaFoldDB" id="A0A158R1U1"/>
<evidence type="ECO:0000256" key="2">
    <source>
        <dbReference type="ARBA" id="ARBA00022670"/>
    </source>
</evidence>
<organism evidence="9">
    <name type="scientific">Nippostrongylus brasiliensis</name>
    <name type="common">Rat hookworm</name>
    <dbReference type="NCBI Taxonomy" id="27835"/>
    <lineage>
        <taxon>Eukaryota</taxon>
        <taxon>Metazoa</taxon>
        <taxon>Ecdysozoa</taxon>
        <taxon>Nematoda</taxon>
        <taxon>Chromadorea</taxon>
        <taxon>Rhabditida</taxon>
        <taxon>Rhabditina</taxon>
        <taxon>Rhabditomorpha</taxon>
        <taxon>Strongyloidea</taxon>
        <taxon>Heligmosomidae</taxon>
        <taxon>Nippostrongylus</taxon>
    </lineage>
</organism>
<proteinExistence type="inferred from homology"/>
<name>A0A158R1U1_NIPBR</name>
<dbReference type="EMBL" id="UYSL01021355">
    <property type="protein sequence ID" value="VDL78006.1"/>
    <property type="molecule type" value="Genomic_DNA"/>
</dbReference>
<dbReference type="InterPro" id="IPR008758">
    <property type="entry name" value="Peptidase_S28"/>
</dbReference>
<dbReference type="InterPro" id="IPR042269">
    <property type="entry name" value="Ser_carbopepase_S28_SKS"/>
</dbReference>
<evidence type="ECO:0000313" key="7">
    <source>
        <dbReference type="EMBL" id="VDL78006.1"/>
    </source>
</evidence>
<evidence type="ECO:0000256" key="5">
    <source>
        <dbReference type="ARBA" id="ARBA00022825"/>
    </source>
</evidence>
<evidence type="ECO:0000313" key="8">
    <source>
        <dbReference type="Proteomes" id="UP000271162"/>
    </source>
</evidence>
<evidence type="ECO:0000256" key="1">
    <source>
        <dbReference type="ARBA" id="ARBA00011079"/>
    </source>
</evidence>
<gene>
    <name evidence="7" type="ORF">NBR_LOCUS14417</name>
</gene>
<dbReference type="PANTHER" id="PTHR11010:SF104">
    <property type="entry name" value="SERINE PROTEASE PCP-1-RELATED"/>
    <property type="match status" value="1"/>
</dbReference>
<dbReference type="STRING" id="27835.A0A158R1U1"/>
<evidence type="ECO:0000256" key="4">
    <source>
        <dbReference type="ARBA" id="ARBA00022801"/>
    </source>
</evidence>
<keyword evidence="8" id="KW-1185">Reference proteome</keyword>
<keyword evidence="4" id="KW-0378">Hydrolase</keyword>
<keyword evidence="6" id="KW-0325">Glycoprotein</keyword>
<reference evidence="9" key="1">
    <citation type="submission" date="2016-04" db="UniProtKB">
        <authorList>
            <consortium name="WormBaseParasite"/>
        </authorList>
    </citation>
    <scope>IDENTIFICATION</scope>
</reference>
<dbReference type="FunFam" id="1.20.120.980:FF:000007">
    <property type="entry name" value="Predicted protein"/>
    <property type="match status" value="1"/>
</dbReference>
<dbReference type="Pfam" id="PF05577">
    <property type="entry name" value="Peptidase_S28"/>
    <property type="match status" value="1"/>
</dbReference>
<dbReference type="Gene3D" id="3.40.50.1820">
    <property type="entry name" value="alpha/beta hydrolase"/>
    <property type="match status" value="1"/>
</dbReference>
<dbReference type="SUPFAM" id="SSF53474">
    <property type="entry name" value="alpha/beta-Hydrolases"/>
    <property type="match status" value="2"/>
</dbReference>
<dbReference type="GO" id="GO:0070008">
    <property type="term" value="F:serine-type exopeptidase activity"/>
    <property type="evidence" value="ECO:0007669"/>
    <property type="project" value="InterPro"/>
</dbReference>
<dbReference type="WBParaSite" id="NBR_0001441601-mRNA-1">
    <property type="protein sequence ID" value="NBR_0001441601-mRNA-1"/>
    <property type="gene ID" value="NBR_0001441601"/>
</dbReference>
<comment type="similarity">
    <text evidence="1">Belongs to the peptidase S28 family.</text>
</comment>
<dbReference type="OMA" id="IMWDLAP"/>
<keyword evidence="3" id="KW-0732">Signal</keyword>
<keyword evidence="2" id="KW-0645">Protease</keyword>
<dbReference type="InterPro" id="IPR029058">
    <property type="entry name" value="AB_hydrolase_fold"/>
</dbReference>
<dbReference type="PANTHER" id="PTHR11010">
    <property type="entry name" value="PROTEASE S28 PRO-X CARBOXYPEPTIDASE-RELATED"/>
    <property type="match status" value="1"/>
</dbReference>
<evidence type="ECO:0000256" key="3">
    <source>
        <dbReference type="ARBA" id="ARBA00022729"/>
    </source>
</evidence>
<dbReference type="GO" id="GO:0008239">
    <property type="term" value="F:dipeptidyl-peptidase activity"/>
    <property type="evidence" value="ECO:0007669"/>
    <property type="project" value="TreeGrafter"/>
</dbReference>
<protein>
    <submittedName>
        <fullName evidence="9">Putative serine protease pcp-1 (inferred by orthology to a C. elegans protein)</fullName>
    </submittedName>
</protein>
<dbReference type="Gene3D" id="1.20.120.980">
    <property type="entry name" value="Serine carboxypeptidase S28, SKS domain"/>
    <property type="match status" value="1"/>
</dbReference>
<accession>A0A158R1U1</accession>
<dbReference type="Proteomes" id="UP000271162">
    <property type="component" value="Unassembled WGS sequence"/>
</dbReference>
<keyword evidence="5" id="KW-0720">Serine protease</keyword>
<evidence type="ECO:0000256" key="6">
    <source>
        <dbReference type="ARBA" id="ARBA00023180"/>
    </source>
</evidence>